<dbReference type="Gene3D" id="3.30.70.360">
    <property type="match status" value="1"/>
</dbReference>
<reference evidence="9" key="1">
    <citation type="submission" date="2009-08" db="EMBL/GenBank/DDBJ databases">
        <title>Annotation of Salpingoeca rosetta.</title>
        <authorList>
            <consortium name="The Broad Institute Genome Sequencing Platform"/>
            <person name="Russ C."/>
            <person name="Cuomo C."/>
            <person name="Burger G."/>
            <person name="Gray M.W."/>
            <person name="Holland P.W.H."/>
            <person name="King N."/>
            <person name="Lang F.B.F."/>
            <person name="Roger A.J."/>
            <person name="Ruiz-Trillo I."/>
            <person name="Young S.K."/>
            <person name="Zeng Q."/>
            <person name="Gargeya S."/>
            <person name="Alvarado L."/>
            <person name="Berlin A."/>
            <person name="Chapman S.B."/>
            <person name="Chen Z."/>
            <person name="Freedman E."/>
            <person name="Gellesch M."/>
            <person name="Goldberg J."/>
            <person name="Griggs A."/>
            <person name="Gujja S."/>
            <person name="Heilman E."/>
            <person name="Heiman D."/>
            <person name="Howarth C."/>
            <person name="Mehta T."/>
            <person name="Neiman D."/>
            <person name="Pearson M."/>
            <person name="Roberts A."/>
            <person name="Saif S."/>
            <person name="Shea T."/>
            <person name="Shenoy N."/>
            <person name="Sisk P."/>
            <person name="Stolte C."/>
            <person name="Sykes S."/>
            <person name="White J."/>
            <person name="Yandava C."/>
            <person name="Haas B."/>
            <person name="Nusbaum C."/>
            <person name="Birren B."/>
        </authorList>
    </citation>
    <scope>NUCLEOTIDE SEQUENCE [LARGE SCALE GENOMIC DNA]</scope>
    <source>
        <strain evidence="9">ATCC 50818</strain>
    </source>
</reference>
<dbReference type="InterPro" id="IPR051458">
    <property type="entry name" value="Cyt/Met_Dipeptidase"/>
</dbReference>
<evidence type="ECO:0000256" key="1">
    <source>
        <dbReference type="ARBA" id="ARBA00006247"/>
    </source>
</evidence>
<dbReference type="STRING" id="946362.F2UQL9"/>
<evidence type="ECO:0000256" key="6">
    <source>
        <dbReference type="PIRSR" id="PIRSR037242-1"/>
    </source>
</evidence>
<dbReference type="PANTHER" id="PTHR43270">
    <property type="entry name" value="BETA-ALA-HIS DIPEPTIDASE"/>
    <property type="match status" value="1"/>
</dbReference>
<evidence type="ECO:0000256" key="4">
    <source>
        <dbReference type="ARBA" id="ARBA00022801"/>
    </source>
</evidence>
<evidence type="ECO:0000313" key="10">
    <source>
        <dbReference type="Proteomes" id="UP000007799"/>
    </source>
</evidence>
<dbReference type="SUPFAM" id="SSF53187">
    <property type="entry name" value="Zn-dependent exopeptidases"/>
    <property type="match status" value="1"/>
</dbReference>
<comment type="similarity">
    <text evidence="1">Belongs to the peptidase M20A family.</text>
</comment>
<dbReference type="CDD" id="cd05676">
    <property type="entry name" value="M20_dipept_like_CNDP"/>
    <property type="match status" value="1"/>
</dbReference>
<dbReference type="KEGG" id="sre:PTSG_10206"/>
<dbReference type="GO" id="GO:0046872">
    <property type="term" value="F:metal ion binding"/>
    <property type="evidence" value="ECO:0007669"/>
    <property type="project" value="UniProtKB-KW"/>
</dbReference>
<dbReference type="GO" id="GO:0070573">
    <property type="term" value="F:metallodipeptidase activity"/>
    <property type="evidence" value="ECO:0007669"/>
    <property type="project" value="InterPro"/>
</dbReference>
<keyword evidence="10" id="KW-1185">Reference proteome</keyword>
<feature type="site" description="Important for catalytic activity" evidence="8">
    <location>
        <position position="243"/>
    </location>
</feature>
<feature type="binding site" evidence="7">
    <location>
        <position position="182"/>
    </location>
    <ligand>
        <name>Mn(2+)</name>
        <dbReference type="ChEBI" id="CHEBI:29035"/>
        <label>1</label>
    </ligand>
</feature>
<accession>F2UQL9</accession>
<feature type="active site" description="Proton acceptor" evidence="6">
    <location>
        <position position="181"/>
    </location>
</feature>
<gene>
    <name evidence="9" type="ORF">PTSG_10206</name>
</gene>
<dbReference type="AlphaFoldDB" id="F2UQL9"/>
<feature type="binding site" evidence="7">
    <location>
        <position position="147"/>
    </location>
    <ligand>
        <name>Mn(2+)</name>
        <dbReference type="ChEBI" id="CHEBI:29035"/>
        <label>1</label>
    </ligand>
</feature>
<keyword evidence="5" id="KW-0482">Metalloprotease</keyword>
<name>F2UQL9_SALR5</name>
<feature type="binding site" evidence="7">
    <location>
        <position position="114"/>
    </location>
    <ligand>
        <name>Mn(2+)</name>
        <dbReference type="ChEBI" id="CHEBI:29035"/>
        <label>2</label>
    </ligand>
</feature>
<dbReference type="InterPro" id="IPR001261">
    <property type="entry name" value="ArgE/DapE_CS"/>
</dbReference>
<dbReference type="GeneID" id="16069075"/>
<evidence type="ECO:0000256" key="8">
    <source>
        <dbReference type="PIRSR" id="PIRSR037242-4"/>
    </source>
</evidence>
<sequence length="481" mass="52956">MSEPNAKQAKTTTVWDDATSKKFFDHIESKKDEYIKRLAEAVAIDSVSGEVARRPKVVEMGHWLKAWIEKLGGTVTMKDIGKQTLEGQEVDLPPVLLGQYGTDPSKKTLCVYGHYDVQPADKSDGWDTEPFVLTEKEGRLFGRGSSDDKGPVLGWLWAIEASQELGLDLPVNIKMVFEGMEESGSVGMEELIRAEAKGFLSDVDCVCISDNYWLGTTKPCITYGLRGICYFFLSVEGSTKDLHSGVFGGTVHEPMVDLVKMMSTLVDAKGNILIDGVNDTVAPVVADEHKVYEAIDFDIQDYKRDAGLVGDVPHPSKVDTLMRRWRFPSLSIHGVEGAFYGQGGKTVIPRKVIPDQDPEDIFKKVEKHVLAEHAKLNSTTKVSLTSEHGGKPWVANFDHPNYVAGRKATKEVYGVEPDLTREGGSIPITLTFEEATGKSVLLLPMGRGDDGAHSQNEKLDVSNYINGIKLLGSYIFNLTDI</sequence>
<dbReference type="Proteomes" id="UP000007799">
    <property type="component" value="Unassembled WGS sequence"/>
</dbReference>
<dbReference type="FunCoup" id="F2UQL9">
    <property type="interactions" value="1095"/>
</dbReference>
<dbReference type="EMBL" id="GL832989">
    <property type="protein sequence ID" value="EGD79924.1"/>
    <property type="molecule type" value="Genomic_DNA"/>
</dbReference>
<evidence type="ECO:0000256" key="3">
    <source>
        <dbReference type="ARBA" id="ARBA00022723"/>
    </source>
</evidence>
<dbReference type="InterPro" id="IPR002933">
    <property type="entry name" value="Peptidase_M20"/>
</dbReference>
<dbReference type="Pfam" id="PF01546">
    <property type="entry name" value="Peptidase_M20"/>
    <property type="match status" value="1"/>
</dbReference>
<evidence type="ECO:0000256" key="5">
    <source>
        <dbReference type="ARBA" id="ARBA00023049"/>
    </source>
</evidence>
<dbReference type="RefSeq" id="XP_004988545.1">
    <property type="nucleotide sequence ID" value="XM_004988488.1"/>
</dbReference>
<proteinExistence type="inferred from homology"/>
<evidence type="ECO:0000256" key="2">
    <source>
        <dbReference type="ARBA" id="ARBA00022670"/>
    </source>
</evidence>
<dbReference type="GO" id="GO:0006508">
    <property type="term" value="P:proteolysis"/>
    <property type="evidence" value="ECO:0007669"/>
    <property type="project" value="UniProtKB-KW"/>
</dbReference>
<feature type="active site" evidence="6">
    <location>
        <position position="116"/>
    </location>
</feature>
<keyword evidence="7" id="KW-0464">Manganese</keyword>
<keyword evidence="2" id="KW-0645">Protease</keyword>
<feature type="binding site" evidence="7">
    <location>
        <position position="453"/>
    </location>
    <ligand>
        <name>Mn(2+)</name>
        <dbReference type="ChEBI" id="CHEBI:29035"/>
        <label>1</label>
    </ligand>
</feature>
<evidence type="ECO:0000313" key="9">
    <source>
        <dbReference type="EMBL" id="EGD79924.1"/>
    </source>
</evidence>
<evidence type="ECO:0000256" key="7">
    <source>
        <dbReference type="PIRSR" id="PIRSR037242-3"/>
    </source>
</evidence>
<dbReference type="PROSITE" id="PS00759">
    <property type="entry name" value="ARGE_DAPE_CPG2_2"/>
    <property type="match status" value="1"/>
</dbReference>
<dbReference type="Gene3D" id="3.40.630.10">
    <property type="entry name" value="Zn peptidases"/>
    <property type="match status" value="1"/>
</dbReference>
<keyword evidence="3 7" id="KW-0479">Metal-binding</keyword>
<dbReference type="OMA" id="CKGNIVM"/>
<dbReference type="OrthoDB" id="7832001at2759"/>
<dbReference type="InterPro" id="IPR017153">
    <property type="entry name" value="CNDP/DUG1"/>
</dbReference>
<feature type="binding site" evidence="7">
    <location>
        <position position="210"/>
    </location>
    <ligand>
        <name>Mn(2+)</name>
        <dbReference type="ChEBI" id="CHEBI:29035"/>
        <label>2</label>
    </ligand>
</feature>
<dbReference type="InParanoid" id="F2UQL9"/>
<feature type="binding site" evidence="7">
    <location>
        <position position="147"/>
    </location>
    <ligand>
        <name>Mn(2+)</name>
        <dbReference type="ChEBI" id="CHEBI:29035"/>
        <label>2</label>
    </ligand>
</feature>
<dbReference type="eggNOG" id="KOG2276">
    <property type="taxonomic scope" value="Eukaryota"/>
</dbReference>
<comment type="cofactor">
    <cofactor evidence="7">
        <name>Mn(2+)</name>
        <dbReference type="ChEBI" id="CHEBI:29035"/>
    </cofactor>
    <text evidence="7">Binds 2 manganese ions per subunit.</text>
</comment>
<keyword evidence="4" id="KW-0378">Hydrolase</keyword>
<protein>
    <submittedName>
        <fullName evidence="9">CNDP dipeptidase 2</fullName>
    </submittedName>
</protein>
<dbReference type="PANTHER" id="PTHR43270:SF4">
    <property type="entry name" value="CARNOSINE DIPEPTIDASE 2, ISOFORM A"/>
    <property type="match status" value="1"/>
</dbReference>
<dbReference type="PIRSF" id="PIRSF037242">
    <property type="entry name" value="CNDP_dipeptidase"/>
    <property type="match status" value="1"/>
</dbReference>
<organism evidence="10">
    <name type="scientific">Salpingoeca rosetta (strain ATCC 50818 / BSB-021)</name>
    <dbReference type="NCBI Taxonomy" id="946362"/>
    <lineage>
        <taxon>Eukaryota</taxon>
        <taxon>Choanoflagellata</taxon>
        <taxon>Craspedida</taxon>
        <taxon>Salpingoecidae</taxon>
        <taxon>Salpingoeca</taxon>
    </lineage>
</organism>